<comment type="subcellular location">
    <subcellularLocation>
        <location evidence="1 7">Cell membrane</location>
        <topology evidence="1 7">Multi-pass membrane protein</topology>
    </subcellularLocation>
</comment>
<evidence type="ECO:0000256" key="7">
    <source>
        <dbReference type="RuleBase" id="RU363032"/>
    </source>
</evidence>
<dbReference type="Gene3D" id="1.10.3720.10">
    <property type="entry name" value="MetI-like"/>
    <property type="match status" value="1"/>
</dbReference>
<reference evidence="9 10" key="1">
    <citation type="submission" date="2017-04" db="EMBL/GenBank/DDBJ databases">
        <title>Comparative genome analysis of Subtercola boreus.</title>
        <authorList>
            <person name="Cho Y.-J."/>
            <person name="Cho A."/>
            <person name="Kim O.-S."/>
            <person name="Lee J.-I."/>
        </authorList>
    </citation>
    <scope>NUCLEOTIDE SEQUENCE [LARGE SCALE GENOMIC DNA]</scope>
    <source>
        <strain evidence="9 10">P27444</strain>
    </source>
</reference>
<evidence type="ECO:0000256" key="4">
    <source>
        <dbReference type="ARBA" id="ARBA00022692"/>
    </source>
</evidence>
<dbReference type="GO" id="GO:0055085">
    <property type="term" value="P:transmembrane transport"/>
    <property type="evidence" value="ECO:0007669"/>
    <property type="project" value="InterPro"/>
</dbReference>
<proteinExistence type="inferred from homology"/>
<evidence type="ECO:0000259" key="8">
    <source>
        <dbReference type="PROSITE" id="PS50928"/>
    </source>
</evidence>
<gene>
    <name evidence="9" type="ORF">B7R21_16955</name>
</gene>
<dbReference type="PANTHER" id="PTHR43005">
    <property type="entry name" value="BLR7065 PROTEIN"/>
    <property type="match status" value="1"/>
</dbReference>
<accession>A0A3E0VBU1</accession>
<feature type="transmembrane region" description="Helical" evidence="7">
    <location>
        <begin position="173"/>
        <end position="194"/>
    </location>
</feature>
<dbReference type="RefSeq" id="WP_116284441.1">
    <property type="nucleotide sequence ID" value="NZ_NBXA01000032.1"/>
</dbReference>
<feature type="transmembrane region" description="Helical" evidence="7">
    <location>
        <begin position="27"/>
        <end position="51"/>
    </location>
</feature>
<keyword evidence="5 7" id="KW-1133">Transmembrane helix</keyword>
<evidence type="ECO:0000256" key="6">
    <source>
        <dbReference type="ARBA" id="ARBA00023136"/>
    </source>
</evidence>
<name>A0A3E0VBU1_9MICO</name>
<protein>
    <submittedName>
        <fullName evidence="9">Sugar ABC transporter permease</fullName>
    </submittedName>
</protein>
<comment type="similarity">
    <text evidence="7">Belongs to the binding-protein-dependent transport system permease family.</text>
</comment>
<dbReference type="PROSITE" id="PS50928">
    <property type="entry name" value="ABC_TM1"/>
    <property type="match status" value="1"/>
</dbReference>
<sequence>MTALRTGRTPSRFGSARLAGKSAPYGFVAPTAILLVALMVVPIILVIGYSVSDGAITTKNASFAGLTNYITLLTDPEFWNAALNTLVFTVSSVAAHLLIGLGFSLMLNSKLIGAVPRAVFRVIYILPWLFTAAIIAVLWRLLLDPQGVINYLLQSVHLTGSPIAWFGDPSTALLAVTVMNIWAGYPFFMISLLAGLQGVPADLYEAARVDGASPVQQFFNVTLPQLRPIIISMAMLDVLWTTQQFALIWLTTGGGPISVTEMLSTFTYKLAFTGFDFSAASASAVIVLVFSLIVAVFYVRSQRSES</sequence>
<feature type="transmembrane region" description="Helical" evidence="7">
    <location>
        <begin position="86"/>
        <end position="107"/>
    </location>
</feature>
<keyword evidence="3" id="KW-1003">Cell membrane</keyword>
<organism evidence="9 10">
    <name type="scientific">Subtercola boreus</name>
    <dbReference type="NCBI Taxonomy" id="120213"/>
    <lineage>
        <taxon>Bacteria</taxon>
        <taxon>Bacillati</taxon>
        <taxon>Actinomycetota</taxon>
        <taxon>Actinomycetes</taxon>
        <taxon>Micrococcales</taxon>
        <taxon>Microbacteriaceae</taxon>
        <taxon>Subtercola</taxon>
    </lineage>
</organism>
<dbReference type="AlphaFoldDB" id="A0A3E0VBU1"/>
<keyword evidence="2 7" id="KW-0813">Transport</keyword>
<evidence type="ECO:0000313" key="9">
    <source>
        <dbReference type="EMBL" id="RFA07013.1"/>
    </source>
</evidence>
<evidence type="ECO:0000256" key="5">
    <source>
        <dbReference type="ARBA" id="ARBA00022989"/>
    </source>
</evidence>
<dbReference type="GO" id="GO:0005886">
    <property type="term" value="C:plasma membrane"/>
    <property type="evidence" value="ECO:0007669"/>
    <property type="project" value="UniProtKB-SubCell"/>
</dbReference>
<evidence type="ECO:0000256" key="3">
    <source>
        <dbReference type="ARBA" id="ARBA00022475"/>
    </source>
</evidence>
<dbReference type="Proteomes" id="UP000256709">
    <property type="component" value="Unassembled WGS sequence"/>
</dbReference>
<feature type="transmembrane region" description="Helical" evidence="7">
    <location>
        <begin position="277"/>
        <end position="299"/>
    </location>
</feature>
<dbReference type="PANTHER" id="PTHR43005:SF1">
    <property type="entry name" value="SPERMIDINE_PUTRESCINE TRANSPORT SYSTEM PERMEASE PROTEIN"/>
    <property type="match status" value="1"/>
</dbReference>
<dbReference type="EMBL" id="NBXA01000032">
    <property type="protein sequence ID" value="RFA07013.1"/>
    <property type="molecule type" value="Genomic_DNA"/>
</dbReference>
<comment type="caution">
    <text evidence="9">The sequence shown here is derived from an EMBL/GenBank/DDBJ whole genome shotgun (WGS) entry which is preliminary data.</text>
</comment>
<dbReference type="InterPro" id="IPR000515">
    <property type="entry name" value="MetI-like"/>
</dbReference>
<evidence type="ECO:0000313" key="10">
    <source>
        <dbReference type="Proteomes" id="UP000256709"/>
    </source>
</evidence>
<feature type="transmembrane region" description="Helical" evidence="7">
    <location>
        <begin position="119"/>
        <end position="142"/>
    </location>
</feature>
<dbReference type="SUPFAM" id="SSF161098">
    <property type="entry name" value="MetI-like"/>
    <property type="match status" value="1"/>
</dbReference>
<dbReference type="InterPro" id="IPR035906">
    <property type="entry name" value="MetI-like_sf"/>
</dbReference>
<dbReference type="Pfam" id="PF00528">
    <property type="entry name" value="BPD_transp_1"/>
    <property type="match status" value="1"/>
</dbReference>
<evidence type="ECO:0000256" key="2">
    <source>
        <dbReference type="ARBA" id="ARBA00022448"/>
    </source>
</evidence>
<keyword evidence="4 7" id="KW-0812">Transmembrane</keyword>
<evidence type="ECO:0000256" key="1">
    <source>
        <dbReference type="ARBA" id="ARBA00004651"/>
    </source>
</evidence>
<keyword evidence="6 7" id="KW-0472">Membrane</keyword>
<dbReference type="OrthoDB" id="34224at2"/>
<feature type="domain" description="ABC transmembrane type-1" evidence="8">
    <location>
        <begin position="82"/>
        <end position="298"/>
    </location>
</feature>
<dbReference type="CDD" id="cd06261">
    <property type="entry name" value="TM_PBP2"/>
    <property type="match status" value="1"/>
</dbReference>